<dbReference type="EMBL" id="BAAAYX010000002">
    <property type="protein sequence ID" value="GAA3690411.1"/>
    <property type="molecule type" value="Genomic_DNA"/>
</dbReference>
<gene>
    <name evidence="2" type="ORF">GCM10022204_01610</name>
</gene>
<dbReference type="Proteomes" id="UP001500051">
    <property type="component" value="Unassembled WGS sequence"/>
</dbReference>
<evidence type="ECO:0000313" key="3">
    <source>
        <dbReference type="Proteomes" id="UP001500051"/>
    </source>
</evidence>
<evidence type="ECO:0000313" key="2">
    <source>
        <dbReference type="EMBL" id="GAA3690411.1"/>
    </source>
</evidence>
<dbReference type="RefSeq" id="WP_344810363.1">
    <property type="nucleotide sequence ID" value="NZ_BAAAYX010000002.1"/>
</dbReference>
<proteinExistence type="predicted"/>
<feature type="transmembrane region" description="Helical" evidence="1">
    <location>
        <begin position="265"/>
        <end position="287"/>
    </location>
</feature>
<feature type="transmembrane region" description="Helical" evidence="1">
    <location>
        <begin position="60"/>
        <end position="82"/>
    </location>
</feature>
<feature type="transmembrane region" description="Helical" evidence="1">
    <location>
        <begin position="12"/>
        <end position="29"/>
    </location>
</feature>
<feature type="transmembrane region" description="Helical" evidence="1">
    <location>
        <begin position="379"/>
        <end position="411"/>
    </location>
</feature>
<keyword evidence="3" id="KW-1185">Reference proteome</keyword>
<sequence length="436" mass="46771">MTAIQWPTRRIVVAAVIMVVVDVVLVFSMAAHVQWGWHLLAAALVFGGLAWWVRRDVSSASLSTVVIITAAVQLTGLLVFPLTSDDIYRYVWDGRVHLAGIDPYRYVPLDQALAFLRDVQLFPSGRPPAINRPGVHTIYPPGAQALFTAVAFVLPAPLGLAGLRVVASAAVVITTALLARFVGPRLGLALLYGANPLVMIEAGNGGHLDALVALAVLGVVWCTASRRLWWAGVFLGLAASLKLVPLLLVPVLLRRGRWRSTLTGLAITVAGYVPHVLVVGTLVLGYLPGYLDEEGYDSGGRFALLAWLPAEARPTVALLVAAVLALVAFLRSGREPVPVTCCWLFGASLLVATPVYPWYALPLAVLTIMSRRWEWLAVWAAAYVAFVFDHAVLVQALAYGSALGVVVVAVLRRSRLSRRSLPPVGRDDDPVGSRAG</sequence>
<keyword evidence="1" id="KW-1133">Transmembrane helix</keyword>
<evidence type="ECO:0000256" key="1">
    <source>
        <dbReference type="SAM" id="Phobius"/>
    </source>
</evidence>
<accession>A0ABP7CK09</accession>
<organism evidence="2 3">
    <name type="scientific">Microlunatus aurantiacus</name>
    <dbReference type="NCBI Taxonomy" id="446786"/>
    <lineage>
        <taxon>Bacteria</taxon>
        <taxon>Bacillati</taxon>
        <taxon>Actinomycetota</taxon>
        <taxon>Actinomycetes</taxon>
        <taxon>Propionibacteriales</taxon>
        <taxon>Propionibacteriaceae</taxon>
        <taxon>Microlunatus</taxon>
    </lineage>
</organism>
<keyword evidence="1" id="KW-0812">Transmembrane</keyword>
<feature type="transmembrane region" description="Helical" evidence="1">
    <location>
        <begin position="312"/>
        <end position="330"/>
    </location>
</feature>
<keyword evidence="1" id="KW-0472">Membrane</keyword>
<feature type="transmembrane region" description="Helical" evidence="1">
    <location>
        <begin position="337"/>
        <end position="359"/>
    </location>
</feature>
<reference evidence="3" key="1">
    <citation type="journal article" date="2019" name="Int. J. Syst. Evol. Microbiol.">
        <title>The Global Catalogue of Microorganisms (GCM) 10K type strain sequencing project: providing services to taxonomists for standard genome sequencing and annotation.</title>
        <authorList>
            <consortium name="The Broad Institute Genomics Platform"/>
            <consortium name="The Broad Institute Genome Sequencing Center for Infectious Disease"/>
            <person name="Wu L."/>
            <person name="Ma J."/>
        </authorList>
    </citation>
    <scope>NUCLEOTIDE SEQUENCE [LARGE SCALE GENOMIC DNA]</scope>
    <source>
        <strain evidence="3">JCM 16548</strain>
    </source>
</reference>
<dbReference type="Pfam" id="PF26314">
    <property type="entry name" value="MptA_B_family"/>
    <property type="match status" value="1"/>
</dbReference>
<comment type="caution">
    <text evidence="2">The sequence shown here is derived from an EMBL/GenBank/DDBJ whole genome shotgun (WGS) entry which is preliminary data.</text>
</comment>
<protein>
    <submittedName>
        <fullName evidence="2">DUF2029 domain-containing protein</fullName>
    </submittedName>
</protein>
<feature type="transmembrane region" description="Helical" evidence="1">
    <location>
        <begin position="35"/>
        <end position="53"/>
    </location>
</feature>
<feature type="transmembrane region" description="Helical" evidence="1">
    <location>
        <begin position="228"/>
        <end position="253"/>
    </location>
</feature>
<name>A0ABP7CK09_9ACTN</name>